<reference evidence="11" key="1">
    <citation type="submission" date="2016-06" db="EMBL/GenBank/DDBJ databases">
        <authorList>
            <person name="de Vries S.P.W."/>
            <person name="Hadjirin N.F."/>
            <person name="Lay E.M."/>
            <person name="Zadoks R.N."/>
            <person name="Peacock S.J."/>
            <person name="Parkhill J."/>
            <person name="Grant A.J."/>
            <person name="Mcdougall S."/>
            <person name="Holmes M.A."/>
        </authorList>
    </citation>
    <scope>NUCLEOTIDE SEQUENCE [LARGE SCALE GENOMIC DNA]</scope>
    <source>
        <strain evidence="11">NZ1587</strain>
    </source>
</reference>
<dbReference type="RefSeq" id="WP_071793118.1">
    <property type="nucleotide sequence ID" value="NZ_LZDD01000001.1"/>
</dbReference>
<dbReference type="STRING" id="1856638.A9Q68_02655"/>
<feature type="transmembrane region" description="Helical" evidence="8">
    <location>
        <begin position="122"/>
        <end position="140"/>
    </location>
</feature>
<evidence type="ECO:0000256" key="4">
    <source>
        <dbReference type="ARBA" id="ARBA00022692"/>
    </source>
</evidence>
<dbReference type="Proteomes" id="UP000182015">
    <property type="component" value="Unassembled WGS sequence"/>
</dbReference>
<sequence>MGMILQILGAYVATVTSGIILEIPRHLIFKTGFIGAIGYTVYLLVLPHSDIALAALCASLVIAFLSQIAARLFKSPVTIFYIPSYFPIVPGAGVYKIAYYYIQGNSHLAGKNFIESMMVSGAIALSVFLIDSLIEIYYVIKSKNSNFSKN</sequence>
<name>A0A1L8MNY7_9STRE</name>
<dbReference type="InterPro" id="IPR024528">
    <property type="entry name" value="ThrE_2"/>
</dbReference>
<comment type="caution">
    <text evidence="10">The sequence shown here is derived from an EMBL/GenBank/DDBJ whole genome shotgun (WGS) entry which is preliminary data.</text>
</comment>
<evidence type="ECO:0000256" key="8">
    <source>
        <dbReference type="SAM" id="Phobius"/>
    </source>
</evidence>
<keyword evidence="3" id="KW-0997">Cell inner membrane</keyword>
<dbReference type="GO" id="GO:0005886">
    <property type="term" value="C:plasma membrane"/>
    <property type="evidence" value="ECO:0007669"/>
    <property type="project" value="UniProtKB-SubCell"/>
</dbReference>
<dbReference type="PANTHER" id="PTHR34390:SF1">
    <property type="entry name" value="SUCCINATE TRANSPORTER SUBUNIT YJJB-RELATED"/>
    <property type="match status" value="1"/>
</dbReference>
<keyword evidence="2" id="KW-1003">Cell membrane</keyword>
<keyword evidence="6 8" id="KW-0472">Membrane</keyword>
<evidence type="ECO:0000256" key="2">
    <source>
        <dbReference type="ARBA" id="ARBA00022475"/>
    </source>
</evidence>
<keyword evidence="5 8" id="KW-1133">Transmembrane helix</keyword>
<comment type="subcellular location">
    <subcellularLocation>
        <location evidence="1">Cell membrane</location>
        <topology evidence="1">Multi-pass membrane protein</topology>
    </subcellularLocation>
</comment>
<keyword evidence="4 8" id="KW-0812">Transmembrane</keyword>
<feature type="domain" description="Threonine/Serine exporter ThrE" evidence="9">
    <location>
        <begin position="6"/>
        <end position="132"/>
    </location>
</feature>
<evidence type="ECO:0000313" key="11">
    <source>
        <dbReference type="Proteomes" id="UP000182015"/>
    </source>
</evidence>
<dbReference type="GO" id="GO:0015744">
    <property type="term" value="P:succinate transport"/>
    <property type="evidence" value="ECO:0007669"/>
    <property type="project" value="TreeGrafter"/>
</dbReference>
<dbReference type="InterPro" id="IPR050539">
    <property type="entry name" value="ThrE_Dicarb/AminoAcid_Exp"/>
</dbReference>
<evidence type="ECO:0000256" key="1">
    <source>
        <dbReference type="ARBA" id="ARBA00004651"/>
    </source>
</evidence>
<dbReference type="Pfam" id="PF12821">
    <property type="entry name" value="ThrE_2"/>
    <property type="match status" value="1"/>
</dbReference>
<dbReference type="EMBL" id="LZDD01000001">
    <property type="protein sequence ID" value="OJF72462.1"/>
    <property type="molecule type" value="Genomic_DNA"/>
</dbReference>
<keyword evidence="11" id="KW-1185">Reference proteome</keyword>
<organism evidence="10 11">
    <name type="scientific">Streptococcus bovimastitidis</name>
    <dbReference type="NCBI Taxonomy" id="1856638"/>
    <lineage>
        <taxon>Bacteria</taxon>
        <taxon>Bacillati</taxon>
        <taxon>Bacillota</taxon>
        <taxon>Bacilli</taxon>
        <taxon>Lactobacillales</taxon>
        <taxon>Streptococcaceae</taxon>
        <taxon>Streptococcus</taxon>
    </lineage>
</organism>
<proteinExistence type="inferred from homology"/>
<comment type="similarity">
    <text evidence="7">Belongs to the ThrE exporter (TC 2.A.79) family.</text>
</comment>
<dbReference type="PANTHER" id="PTHR34390">
    <property type="entry name" value="UPF0442 PROTEIN YJJB-RELATED"/>
    <property type="match status" value="1"/>
</dbReference>
<protein>
    <recommendedName>
        <fullName evidence="9">Threonine/Serine exporter ThrE domain-containing protein</fullName>
    </recommendedName>
</protein>
<gene>
    <name evidence="10" type="ORF">A9Q68_02655</name>
</gene>
<evidence type="ECO:0000313" key="10">
    <source>
        <dbReference type="EMBL" id="OJF72462.1"/>
    </source>
</evidence>
<feature type="transmembrane region" description="Helical" evidence="8">
    <location>
        <begin position="51"/>
        <end position="73"/>
    </location>
</feature>
<evidence type="ECO:0000259" key="9">
    <source>
        <dbReference type="Pfam" id="PF12821"/>
    </source>
</evidence>
<dbReference type="AlphaFoldDB" id="A0A1L8MNY7"/>
<dbReference type="OrthoDB" id="9810047at2"/>
<evidence type="ECO:0000256" key="7">
    <source>
        <dbReference type="ARBA" id="ARBA00034125"/>
    </source>
</evidence>
<feature type="transmembrane region" description="Helical" evidence="8">
    <location>
        <begin position="27"/>
        <end position="45"/>
    </location>
</feature>
<feature type="transmembrane region" description="Helical" evidence="8">
    <location>
        <begin position="85"/>
        <end position="102"/>
    </location>
</feature>
<evidence type="ECO:0000256" key="6">
    <source>
        <dbReference type="ARBA" id="ARBA00023136"/>
    </source>
</evidence>
<evidence type="ECO:0000256" key="3">
    <source>
        <dbReference type="ARBA" id="ARBA00022519"/>
    </source>
</evidence>
<evidence type="ECO:0000256" key="5">
    <source>
        <dbReference type="ARBA" id="ARBA00022989"/>
    </source>
</evidence>
<accession>A0A1L8MNY7</accession>